<dbReference type="PANTHER" id="PTHR43547:SF2">
    <property type="entry name" value="HYBRID SIGNAL TRANSDUCTION HISTIDINE KINASE C"/>
    <property type="match status" value="1"/>
</dbReference>
<dbReference type="Pfam" id="PF12833">
    <property type="entry name" value="HTH_18"/>
    <property type="match status" value="1"/>
</dbReference>
<feature type="signal peptide" evidence="8">
    <location>
        <begin position="1"/>
        <end position="19"/>
    </location>
</feature>
<dbReference type="Pfam" id="PF00072">
    <property type="entry name" value="Response_reg"/>
    <property type="match status" value="1"/>
</dbReference>
<dbReference type="RefSeq" id="WP_173415388.1">
    <property type="nucleotide sequence ID" value="NZ_CP054139.1"/>
</dbReference>
<dbReference type="SMART" id="SM00342">
    <property type="entry name" value="HTH_ARAC"/>
    <property type="match status" value="1"/>
</dbReference>
<keyword evidence="5" id="KW-0804">Transcription</keyword>
<dbReference type="GO" id="GO:0003700">
    <property type="term" value="F:DNA-binding transcription factor activity"/>
    <property type="evidence" value="ECO:0007669"/>
    <property type="project" value="InterPro"/>
</dbReference>
<dbReference type="SMART" id="SM00387">
    <property type="entry name" value="HATPase_c"/>
    <property type="match status" value="1"/>
</dbReference>
<dbReference type="InterPro" id="IPR011110">
    <property type="entry name" value="Reg_prop"/>
</dbReference>
<dbReference type="Gene3D" id="2.60.40.10">
    <property type="entry name" value="Immunoglobulins"/>
    <property type="match status" value="1"/>
</dbReference>
<evidence type="ECO:0000256" key="8">
    <source>
        <dbReference type="SAM" id="SignalP"/>
    </source>
</evidence>
<dbReference type="GO" id="GO:0000155">
    <property type="term" value="F:phosphorelay sensor kinase activity"/>
    <property type="evidence" value="ECO:0007669"/>
    <property type="project" value="InterPro"/>
</dbReference>
<evidence type="ECO:0000256" key="1">
    <source>
        <dbReference type="ARBA" id="ARBA00000085"/>
    </source>
</evidence>
<keyword evidence="13" id="KW-1185">Reference proteome</keyword>
<dbReference type="PROSITE" id="PS01124">
    <property type="entry name" value="HTH_ARAC_FAMILY_2"/>
    <property type="match status" value="1"/>
</dbReference>
<dbReference type="Gene3D" id="2.130.10.10">
    <property type="entry name" value="YVTN repeat-like/Quinoprotein amine dehydrogenase"/>
    <property type="match status" value="3"/>
</dbReference>
<gene>
    <name evidence="12" type="ORF">HQ865_13450</name>
</gene>
<dbReference type="InterPro" id="IPR001789">
    <property type="entry name" value="Sig_transdc_resp-reg_receiver"/>
</dbReference>
<evidence type="ECO:0000256" key="2">
    <source>
        <dbReference type="ARBA" id="ARBA00012438"/>
    </source>
</evidence>
<evidence type="ECO:0000259" key="10">
    <source>
        <dbReference type="PROSITE" id="PS50109"/>
    </source>
</evidence>
<dbReference type="EC" id="2.7.13.3" evidence="2"/>
<dbReference type="KEGG" id="mmab:HQ865_13450"/>
<dbReference type="SUPFAM" id="SSF101898">
    <property type="entry name" value="NHL repeat"/>
    <property type="match status" value="1"/>
</dbReference>
<dbReference type="Gene3D" id="1.10.287.130">
    <property type="match status" value="1"/>
</dbReference>
<dbReference type="SUPFAM" id="SSF55874">
    <property type="entry name" value="ATPase domain of HSP90 chaperone/DNA topoisomerase II/histidine kinase"/>
    <property type="match status" value="1"/>
</dbReference>
<dbReference type="PRINTS" id="PR00344">
    <property type="entry name" value="BCTRLSENSOR"/>
</dbReference>
<dbReference type="PROSITE" id="PS50109">
    <property type="entry name" value="HIS_KIN"/>
    <property type="match status" value="1"/>
</dbReference>
<dbReference type="SUPFAM" id="SSF52172">
    <property type="entry name" value="CheY-like"/>
    <property type="match status" value="1"/>
</dbReference>
<keyword evidence="7" id="KW-1133">Transmembrane helix</keyword>
<dbReference type="Gene3D" id="3.40.50.2300">
    <property type="match status" value="1"/>
</dbReference>
<feature type="transmembrane region" description="Helical" evidence="7">
    <location>
        <begin position="895"/>
        <end position="917"/>
    </location>
</feature>
<evidence type="ECO:0000256" key="5">
    <source>
        <dbReference type="ARBA" id="ARBA00023163"/>
    </source>
</evidence>
<dbReference type="SMART" id="SM00448">
    <property type="entry name" value="REC"/>
    <property type="match status" value="1"/>
</dbReference>
<dbReference type="Pfam" id="PF00512">
    <property type="entry name" value="HisKA"/>
    <property type="match status" value="1"/>
</dbReference>
<keyword evidence="7" id="KW-0812">Transmembrane</keyword>
<dbReference type="SMART" id="SM00388">
    <property type="entry name" value="HisKA"/>
    <property type="match status" value="1"/>
</dbReference>
<evidence type="ECO:0000256" key="6">
    <source>
        <dbReference type="PROSITE-ProRule" id="PRU00169"/>
    </source>
</evidence>
<dbReference type="Pfam" id="PF07494">
    <property type="entry name" value="Reg_prop"/>
    <property type="match status" value="3"/>
</dbReference>
<feature type="domain" description="Histidine kinase" evidence="10">
    <location>
        <begin position="942"/>
        <end position="1155"/>
    </location>
</feature>
<evidence type="ECO:0000313" key="13">
    <source>
        <dbReference type="Proteomes" id="UP000505355"/>
    </source>
</evidence>
<keyword evidence="8" id="KW-0732">Signal</keyword>
<evidence type="ECO:0000256" key="3">
    <source>
        <dbReference type="ARBA" id="ARBA00022553"/>
    </source>
</evidence>
<dbReference type="InterPro" id="IPR015943">
    <property type="entry name" value="WD40/YVTN_repeat-like_dom_sf"/>
</dbReference>
<feature type="modified residue" description="4-aspartylphosphate" evidence="6">
    <location>
        <position position="1244"/>
    </location>
</feature>
<dbReference type="InterPro" id="IPR003594">
    <property type="entry name" value="HATPase_dom"/>
</dbReference>
<evidence type="ECO:0000313" key="12">
    <source>
        <dbReference type="EMBL" id="QKJ30716.1"/>
    </source>
</evidence>
<reference evidence="12 13" key="1">
    <citation type="submission" date="2020-05" db="EMBL/GenBank/DDBJ databases">
        <title>Mucilaginibacter mali sp. nov.</title>
        <authorList>
            <person name="Kim H.S."/>
            <person name="Lee K.C."/>
            <person name="Suh M.K."/>
            <person name="Kim J.-S."/>
            <person name="Han K.-I."/>
            <person name="Eom M.K."/>
            <person name="Shin Y.K."/>
            <person name="Lee J.-S."/>
        </authorList>
    </citation>
    <scope>NUCLEOTIDE SEQUENCE [LARGE SCALE GENOMIC DNA]</scope>
    <source>
        <strain evidence="12 13">G2-14</strain>
    </source>
</reference>
<dbReference type="InterPro" id="IPR013783">
    <property type="entry name" value="Ig-like_fold"/>
</dbReference>
<protein>
    <recommendedName>
        <fullName evidence="2">histidine kinase</fullName>
        <ecNumber evidence="2">2.7.13.3</ecNumber>
    </recommendedName>
</protein>
<dbReference type="PANTHER" id="PTHR43547">
    <property type="entry name" value="TWO-COMPONENT HISTIDINE KINASE"/>
    <property type="match status" value="1"/>
</dbReference>
<comment type="catalytic activity">
    <reaction evidence="1">
        <text>ATP + protein L-histidine = ADP + protein N-phospho-L-histidine.</text>
        <dbReference type="EC" id="2.7.13.3"/>
    </reaction>
</comment>
<dbReference type="InterPro" id="IPR018060">
    <property type="entry name" value="HTH_AraC"/>
</dbReference>
<dbReference type="InterPro" id="IPR036890">
    <property type="entry name" value="HATPase_C_sf"/>
</dbReference>
<dbReference type="InterPro" id="IPR036097">
    <property type="entry name" value="HisK_dim/P_sf"/>
</dbReference>
<accession>A0A7D4UFQ9</accession>
<feature type="domain" description="Response regulatory" evidence="11">
    <location>
        <begin position="1196"/>
        <end position="1311"/>
    </location>
</feature>
<dbReference type="EMBL" id="CP054139">
    <property type="protein sequence ID" value="QKJ30716.1"/>
    <property type="molecule type" value="Genomic_DNA"/>
</dbReference>
<dbReference type="Gene3D" id="3.30.565.10">
    <property type="entry name" value="Histidine kinase-like ATPase, C-terminal domain"/>
    <property type="match status" value="1"/>
</dbReference>
<dbReference type="InterPro" id="IPR011006">
    <property type="entry name" value="CheY-like_superfamily"/>
</dbReference>
<dbReference type="InterPro" id="IPR005467">
    <property type="entry name" value="His_kinase_dom"/>
</dbReference>
<evidence type="ECO:0000259" key="11">
    <source>
        <dbReference type="PROSITE" id="PS50110"/>
    </source>
</evidence>
<dbReference type="InterPro" id="IPR011123">
    <property type="entry name" value="Y_Y_Y"/>
</dbReference>
<dbReference type="Gene3D" id="1.10.10.60">
    <property type="entry name" value="Homeodomain-like"/>
    <property type="match status" value="1"/>
</dbReference>
<evidence type="ECO:0000256" key="7">
    <source>
        <dbReference type="SAM" id="Phobius"/>
    </source>
</evidence>
<organism evidence="12 13">
    <name type="scientific">Mucilaginibacter mali</name>
    <dbReference type="NCBI Taxonomy" id="2740462"/>
    <lineage>
        <taxon>Bacteria</taxon>
        <taxon>Pseudomonadati</taxon>
        <taxon>Bacteroidota</taxon>
        <taxon>Sphingobacteriia</taxon>
        <taxon>Sphingobacteriales</taxon>
        <taxon>Sphingobacteriaceae</taxon>
        <taxon>Mucilaginibacter</taxon>
    </lineage>
</organism>
<dbReference type="PROSITE" id="PS50110">
    <property type="entry name" value="RESPONSE_REGULATORY"/>
    <property type="match status" value="1"/>
</dbReference>
<proteinExistence type="predicted"/>
<sequence>MKKGGLTTFILLLWQITFAQSGISAVHYDTEDGLPQKTVMNIVQDRQGFMWFSTWDGICKFDGVNFYTYKVRKEDSPNMRSDRFDGMWLDKFGYIWVNTYEGEIYRFDPRTERFRGLRSSKELGKLDFITHGITRNPSGKRWVLNPKLGCICFRDTAFLPVLFNKSNHLIGNNHVNKVFEDTRGNSWLLTDAGIHVFSPGLKSINQYYTGKTGTAHGFYSAIQIGNDILLGSDSGMMYRYAMASGRMSTLPTCGAASIKYIQPISAAQTFIAAADDHFFIFDHQTQKLQSYSISGFRPGANVHINYCYADRAANIWIKTDEAGISRFSIRSRQFKYYNPKVPAGPKDPTTPRFYIWEDKNNRLWIQPGEAGLQLYDPAIDELKSFRAPAFSNHAQSVILHSGYSDRQGNLWLSTRSNGINKVLFGDAGLKTQIVDPDTSALLNNDIRSIMQDHRGRLWVGTKGGKVFVYDSGIHQQGYLCTDGRIGHGLPVDGRAYTITEDASHRIWIGCKGNGVYKLVPNADSASFRISHYQNSKADPYSLSDDRVYSIFVDQNQRVWVGTYGGGLNLLDDKADGRFFNYRNDFKDYPIASAYRIRSIAGDNYGNLYIGTPMGLFATRPNYSDLAHLKLEHFERSPTAGSIGGNDIYDIATTKKGETYISCFGGGLTKVASRRSNGLPSSFITYTTQNGLPSNLVQQIEEDNKGKLWLSAESSVSRFDPITGTFQSYSDVPRLLRGEVISEGGAAHTNGGHILFGCSAGIVIIDPSKLSPLPFTPYVAFTAFRIANRDVPVSDSTVLPKNVDYLQHIRLNYRQNFISIEFAALDFKNTQQLNYAYRLDGIDNGWVNTKQGDASYSNLSPGTYVFRVRSTNSYGTWGNNERRLMIEIVPAFWQTVWAWILYLIAAASLTFFGLRWVYQYFRLKDRLQLEHEQAEMKANFFTEISHEIRTPLTMIVSPVEHMLEKGKFEPAVTEHLKLIHKNAARMLRLVNQVLDLRKMESQLLIVCEVEAGAVLSDVASGFLPMANVNNITLKMDDRTQGTGVWLDKDGFEKIIYNLVSNAIKSTSAGDTITVESYLEQGKFVVRVADSGRGMSAELLQKLFSRFISYNPNKNQPGTGLGLSIVKQIADRHHANVSVESSEKTGSTFTVVFEPGTAHFKDDPNVLILNRDPHVSAPDIAPLVNDEADESIVKEQNTILVIEDDEDLRRYITGILRTDYNVIEAGSGSEGMDKALAETPDFILSDIMMPGTDGLSFLKQLRDNTATSHIPLIFLTARADQETELKAYDFGAEAFMTKPFSTRVLQSRIKTIIGQRRRLYQGMVPLRNGNGNTTAGTATTEKPPKLTRIDEQFIKKIRSEIEKHIAESEYTVEELIAALPMSRTVFVKKLKSITGYSPIEFMRFVKIQYAAKLLGTKNYSIKEVSNMVGIADTKYFSHRFKEIIGMMPSEYKATVKN</sequence>
<evidence type="ECO:0000256" key="4">
    <source>
        <dbReference type="ARBA" id="ARBA00023015"/>
    </source>
</evidence>
<evidence type="ECO:0000259" key="9">
    <source>
        <dbReference type="PROSITE" id="PS01124"/>
    </source>
</evidence>
<dbReference type="FunFam" id="2.60.40.10:FF:000791">
    <property type="entry name" value="Two-component system sensor histidine kinase/response regulator"/>
    <property type="match status" value="1"/>
</dbReference>
<dbReference type="SUPFAM" id="SSF47384">
    <property type="entry name" value="Homodimeric domain of signal transducing histidine kinase"/>
    <property type="match status" value="1"/>
</dbReference>
<keyword evidence="4" id="KW-0805">Transcription regulation</keyword>
<feature type="chain" id="PRO_5028945156" description="histidine kinase" evidence="8">
    <location>
        <begin position="20"/>
        <end position="1455"/>
    </location>
</feature>
<dbReference type="InterPro" id="IPR009057">
    <property type="entry name" value="Homeodomain-like_sf"/>
</dbReference>
<dbReference type="SUPFAM" id="SSF63829">
    <property type="entry name" value="Calcium-dependent phosphotriesterase"/>
    <property type="match status" value="2"/>
</dbReference>
<dbReference type="GO" id="GO:0043565">
    <property type="term" value="F:sequence-specific DNA binding"/>
    <property type="evidence" value="ECO:0007669"/>
    <property type="project" value="InterPro"/>
</dbReference>
<dbReference type="Pfam" id="PF02518">
    <property type="entry name" value="HATPase_c"/>
    <property type="match status" value="1"/>
</dbReference>
<dbReference type="CDD" id="cd00082">
    <property type="entry name" value="HisKA"/>
    <property type="match status" value="1"/>
</dbReference>
<keyword evidence="7" id="KW-0472">Membrane</keyword>
<name>A0A7D4UFQ9_9SPHI</name>
<dbReference type="InterPro" id="IPR003661">
    <property type="entry name" value="HisK_dim/P_dom"/>
</dbReference>
<dbReference type="FunFam" id="1.10.287.130:FF:000045">
    <property type="entry name" value="Two-component system sensor histidine kinase/response regulator"/>
    <property type="match status" value="1"/>
</dbReference>
<dbReference type="InterPro" id="IPR004358">
    <property type="entry name" value="Sig_transdc_His_kin-like_C"/>
</dbReference>
<dbReference type="Pfam" id="PF07495">
    <property type="entry name" value="Y_Y_Y"/>
    <property type="match status" value="1"/>
</dbReference>
<feature type="domain" description="HTH araC/xylS-type" evidence="9">
    <location>
        <begin position="1353"/>
        <end position="1452"/>
    </location>
</feature>
<dbReference type="SUPFAM" id="SSF46689">
    <property type="entry name" value="Homeodomain-like"/>
    <property type="match status" value="1"/>
</dbReference>
<dbReference type="Proteomes" id="UP000505355">
    <property type="component" value="Chromosome"/>
</dbReference>
<keyword evidence="3 6" id="KW-0597">Phosphoprotein</keyword>